<evidence type="ECO:0000256" key="4">
    <source>
        <dbReference type="ARBA" id="ARBA00009381"/>
    </source>
</evidence>
<comment type="catalytic activity">
    <reaction evidence="10 13">
        <text>an N-terminal (5-L-glutamyl)-[peptide] + an alpha-amino acid = 5-L-glutamyl amino acid + an N-terminal L-alpha-aminoacyl-[peptide]</text>
        <dbReference type="Rhea" id="RHEA:23904"/>
        <dbReference type="Rhea" id="RHEA-COMP:9780"/>
        <dbReference type="Rhea" id="RHEA-COMP:9795"/>
        <dbReference type="ChEBI" id="CHEBI:77644"/>
        <dbReference type="ChEBI" id="CHEBI:78597"/>
        <dbReference type="ChEBI" id="CHEBI:78599"/>
        <dbReference type="ChEBI" id="CHEBI:78608"/>
        <dbReference type="EC" id="2.3.2.2"/>
    </reaction>
</comment>
<feature type="transmembrane region" description="Helical" evidence="14">
    <location>
        <begin position="24"/>
        <end position="43"/>
    </location>
</feature>
<evidence type="ECO:0000256" key="9">
    <source>
        <dbReference type="ARBA" id="ARBA00023315"/>
    </source>
</evidence>
<accession>A0A2T9YRQ2</accession>
<dbReference type="PANTHER" id="PTHR11686:SF9">
    <property type="entry name" value="RE13973P"/>
    <property type="match status" value="1"/>
</dbReference>
<evidence type="ECO:0000256" key="2">
    <source>
        <dbReference type="ARBA" id="ARBA00001089"/>
    </source>
</evidence>
<name>A0A2T9YRQ2_9FUNG</name>
<feature type="binding site" evidence="12">
    <location>
        <begin position="517"/>
        <end position="518"/>
    </location>
    <ligand>
        <name>L-glutamate</name>
        <dbReference type="ChEBI" id="CHEBI:29985"/>
    </ligand>
</feature>
<dbReference type="GO" id="GO:0005886">
    <property type="term" value="C:plasma membrane"/>
    <property type="evidence" value="ECO:0007669"/>
    <property type="project" value="TreeGrafter"/>
</dbReference>
<dbReference type="InterPro" id="IPR029055">
    <property type="entry name" value="Ntn_hydrolases_N"/>
</dbReference>
<evidence type="ECO:0000256" key="1">
    <source>
        <dbReference type="ARBA" id="ARBA00001049"/>
    </source>
</evidence>
<dbReference type="InterPro" id="IPR043138">
    <property type="entry name" value="GGT_lsub"/>
</dbReference>
<protein>
    <recommendedName>
        <fullName evidence="13">Glutathione hydrolase</fullName>
        <ecNumber evidence="13">2.3.2.2</ecNumber>
        <ecNumber evidence="13">3.4.19.13</ecNumber>
    </recommendedName>
    <alternativeName>
        <fullName evidence="13">Gamma-glutamyltransferase</fullName>
    </alternativeName>
    <alternativeName>
        <fullName evidence="13">Gamma-glutamyltranspeptidase</fullName>
    </alternativeName>
</protein>
<feature type="active site" description="Nucleophile" evidence="11">
    <location>
        <position position="447"/>
    </location>
</feature>
<dbReference type="GO" id="GO:0006751">
    <property type="term" value="P:glutathione catabolic process"/>
    <property type="evidence" value="ECO:0007669"/>
    <property type="project" value="UniProtKB-UniRule"/>
</dbReference>
<sequence length="635" mass="69366">MSKDSLSNTLEVTSDRQNRKSSRLSYGLALVSVGIFAFTMIRMGHSTYISNNIYGFDSGSVEVKDRYNSNIINNILPKLESSKDFGLNLKVRQSLFPNTTNPVDSEQAFGTRGAVATDERRCSNIGLEVLKEGGSAVDAAISSGICVGFLNSFASGIGGGGFMVIRTPEGKSELIDFREEAPAAASELMFKENATFATVGGLSSGIPGEIRGYELAHKRYGRLSWKRLLEPTIKLARDGYAVGKMLAYNLNRNEKLVNSTEGFKQVYLGEDGKPLKEGVIAKRVNLANTLQKIADEGADAFYKGDLAKKMVSWLKKTGGVITEKDFADYSAKIRKTSVFEYRGRKIITGTPPTSGSIVGFTYNIIEGYDFKDESNKPTNVHRYIEALKFAYSQRTRIADPDYENITETLSNQQNKEFAAATRKNITDDKTHPYEYYNPEYSVEDGGTTHLSVLDKDGMAVSMTSTINLTFGSKNMDPVTGVIFNNEMDDFSTPGLKNAFGYSPSPKGYIKPGKRPLSSTSALIVENNGKPEIVLGASGGSRIITSTAQVLLNLLEFGNNLKEAVDYPRMHHQLLPNTLEVEPNFPNDIRSVLVSKGHDVKEVSVGQSVVQGIRALDCGVIHAVSDGRKFGAPAAY</sequence>
<keyword evidence="14" id="KW-1133">Transmembrane helix</keyword>
<dbReference type="EC" id="2.3.2.2" evidence="13"/>
<evidence type="ECO:0000256" key="11">
    <source>
        <dbReference type="PIRSR" id="PIRSR600101-1"/>
    </source>
</evidence>
<comment type="catalytic activity">
    <reaction evidence="2 13">
        <text>glutathione + H2O = L-cysteinylglycine + L-glutamate</text>
        <dbReference type="Rhea" id="RHEA:28807"/>
        <dbReference type="ChEBI" id="CHEBI:15377"/>
        <dbReference type="ChEBI" id="CHEBI:29985"/>
        <dbReference type="ChEBI" id="CHEBI:57925"/>
        <dbReference type="ChEBI" id="CHEBI:61694"/>
        <dbReference type="EC" id="3.4.19.13"/>
    </reaction>
</comment>
<dbReference type="EMBL" id="MBFR01000068">
    <property type="protein sequence ID" value="PVU95007.1"/>
    <property type="molecule type" value="Genomic_DNA"/>
</dbReference>
<organism evidence="15 16">
    <name type="scientific">Smittium simulii</name>
    <dbReference type="NCBI Taxonomy" id="133385"/>
    <lineage>
        <taxon>Eukaryota</taxon>
        <taxon>Fungi</taxon>
        <taxon>Fungi incertae sedis</taxon>
        <taxon>Zoopagomycota</taxon>
        <taxon>Kickxellomycotina</taxon>
        <taxon>Harpellomycetes</taxon>
        <taxon>Harpellales</taxon>
        <taxon>Legeriomycetaceae</taxon>
        <taxon>Smittium</taxon>
    </lineage>
</organism>
<keyword evidence="7 13" id="KW-0378">Hydrolase</keyword>
<feature type="binding site" evidence="12">
    <location>
        <begin position="465"/>
        <end position="467"/>
    </location>
    <ligand>
        <name>L-glutamate</name>
        <dbReference type="ChEBI" id="CHEBI:29985"/>
    </ligand>
</feature>
<comment type="pathway">
    <text evidence="3 13">Sulfur metabolism; glutathione metabolism.</text>
</comment>
<evidence type="ECO:0000256" key="13">
    <source>
        <dbReference type="RuleBase" id="RU368068"/>
    </source>
</evidence>
<dbReference type="PRINTS" id="PR01210">
    <property type="entry name" value="GGTRANSPTASE"/>
</dbReference>
<keyword evidence="5" id="KW-0645">Protease</keyword>
<gene>
    <name evidence="15" type="ORF">BB561_002135</name>
</gene>
<dbReference type="GO" id="GO:0103068">
    <property type="term" value="F:leukotriene C4 gamma-glutamyl transferase activity"/>
    <property type="evidence" value="ECO:0007669"/>
    <property type="project" value="UniProtKB-EC"/>
</dbReference>
<keyword evidence="8" id="KW-0325">Glycoprotein</keyword>
<dbReference type="UniPathway" id="UPA00204"/>
<proteinExistence type="inferred from homology"/>
<dbReference type="Gene3D" id="3.60.20.40">
    <property type="match status" value="1"/>
</dbReference>
<feature type="binding site" evidence="12">
    <location>
        <position position="539"/>
    </location>
    <ligand>
        <name>L-glutamate</name>
        <dbReference type="ChEBI" id="CHEBI:29985"/>
    </ligand>
</feature>
<dbReference type="Proteomes" id="UP000245383">
    <property type="component" value="Unassembled WGS sequence"/>
</dbReference>
<reference evidence="15 16" key="1">
    <citation type="journal article" date="2018" name="MBio">
        <title>Comparative Genomics Reveals the Core Gene Toolbox for the Fungus-Insect Symbiosis.</title>
        <authorList>
            <person name="Wang Y."/>
            <person name="Stata M."/>
            <person name="Wang W."/>
            <person name="Stajich J.E."/>
            <person name="White M.M."/>
            <person name="Moncalvo J.M."/>
        </authorList>
    </citation>
    <scope>NUCLEOTIDE SEQUENCE [LARGE SCALE GENOMIC DNA]</scope>
    <source>
        <strain evidence="15 16">SWE-8-4</strain>
    </source>
</reference>
<comment type="caution">
    <text evidence="15">The sequence shown here is derived from an EMBL/GenBank/DDBJ whole genome shotgun (WGS) entry which is preliminary data.</text>
</comment>
<dbReference type="NCBIfam" id="TIGR00066">
    <property type="entry name" value="g_glut_trans"/>
    <property type="match status" value="1"/>
</dbReference>
<dbReference type="Pfam" id="PF01019">
    <property type="entry name" value="G_glu_transpept"/>
    <property type="match status" value="1"/>
</dbReference>
<dbReference type="SUPFAM" id="SSF56235">
    <property type="entry name" value="N-terminal nucleophile aminohydrolases (Ntn hydrolases)"/>
    <property type="match status" value="1"/>
</dbReference>
<keyword evidence="9 13" id="KW-0012">Acyltransferase</keyword>
<dbReference type="EC" id="3.4.19.13" evidence="13"/>
<evidence type="ECO:0000256" key="3">
    <source>
        <dbReference type="ARBA" id="ARBA00005115"/>
    </source>
</evidence>
<comment type="catalytic activity">
    <reaction evidence="1 13">
        <text>an S-substituted glutathione + H2O = an S-substituted L-cysteinylglycine + L-glutamate</text>
        <dbReference type="Rhea" id="RHEA:59468"/>
        <dbReference type="ChEBI" id="CHEBI:15377"/>
        <dbReference type="ChEBI" id="CHEBI:29985"/>
        <dbReference type="ChEBI" id="CHEBI:90779"/>
        <dbReference type="ChEBI" id="CHEBI:143103"/>
        <dbReference type="EC" id="3.4.19.13"/>
    </reaction>
</comment>
<dbReference type="GO" id="GO:0036374">
    <property type="term" value="F:glutathione hydrolase activity"/>
    <property type="evidence" value="ECO:0007669"/>
    <property type="project" value="UniProtKB-UniRule"/>
</dbReference>
<dbReference type="STRING" id="133385.A0A2T9YRQ2"/>
<comment type="similarity">
    <text evidence="4">Belongs to the gamma-glutamyltransferase family.</text>
</comment>
<dbReference type="OrthoDB" id="1081007at2759"/>
<feature type="binding site" evidence="12">
    <location>
        <position position="178"/>
    </location>
    <ligand>
        <name>L-glutamate</name>
        <dbReference type="ChEBI" id="CHEBI:29985"/>
    </ligand>
</feature>
<evidence type="ECO:0000313" key="15">
    <source>
        <dbReference type="EMBL" id="PVU95007.1"/>
    </source>
</evidence>
<dbReference type="GO" id="GO:0006508">
    <property type="term" value="P:proteolysis"/>
    <property type="evidence" value="ECO:0007669"/>
    <property type="project" value="UniProtKB-KW"/>
</dbReference>
<feature type="binding site" evidence="12">
    <location>
        <position position="489"/>
    </location>
    <ligand>
        <name>L-glutamate</name>
        <dbReference type="ChEBI" id="CHEBI:29985"/>
    </ligand>
</feature>
<dbReference type="InterPro" id="IPR043137">
    <property type="entry name" value="GGT_ssub_C"/>
</dbReference>
<keyword evidence="16" id="KW-1185">Reference proteome</keyword>
<dbReference type="InterPro" id="IPR000101">
    <property type="entry name" value="GGT_peptidase"/>
</dbReference>
<dbReference type="AlphaFoldDB" id="A0A2T9YRQ2"/>
<evidence type="ECO:0000256" key="6">
    <source>
        <dbReference type="ARBA" id="ARBA00022679"/>
    </source>
</evidence>
<evidence type="ECO:0000256" key="8">
    <source>
        <dbReference type="ARBA" id="ARBA00023180"/>
    </source>
</evidence>
<dbReference type="PANTHER" id="PTHR11686">
    <property type="entry name" value="GAMMA GLUTAMYL TRANSPEPTIDASE"/>
    <property type="match status" value="1"/>
</dbReference>
<keyword evidence="14" id="KW-0812">Transmembrane</keyword>
<dbReference type="FunFam" id="3.60.20.40:FF:000001">
    <property type="entry name" value="Gamma-glutamyltranspeptidase 1"/>
    <property type="match status" value="1"/>
</dbReference>
<dbReference type="FunFam" id="1.10.246.130:FF:000005">
    <property type="entry name" value="Gamma-glutamyltranspeptidase 1, putative"/>
    <property type="match status" value="1"/>
</dbReference>
<evidence type="ECO:0000313" key="16">
    <source>
        <dbReference type="Proteomes" id="UP000245383"/>
    </source>
</evidence>
<keyword evidence="14" id="KW-0472">Membrane</keyword>
<keyword evidence="6 13" id="KW-0808">Transferase</keyword>
<evidence type="ECO:0000256" key="7">
    <source>
        <dbReference type="ARBA" id="ARBA00022801"/>
    </source>
</evidence>
<dbReference type="Gene3D" id="1.10.246.130">
    <property type="match status" value="1"/>
</dbReference>
<comment type="function">
    <text evidence="13">Cleaves the gamma-glutamyl peptide bond of glutathione and glutathione conjugates.</text>
</comment>
<evidence type="ECO:0000256" key="5">
    <source>
        <dbReference type="ARBA" id="ARBA00022670"/>
    </source>
</evidence>
<evidence type="ECO:0000256" key="10">
    <source>
        <dbReference type="ARBA" id="ARBA00047417"/>
    </source>
</evidence>
<evidence type="ECO:0000256" key="12">
    <source>
        <dbReference type="PIRSR" id="PIRSR600101-2"/>
    </source>
</evidence>
<evidence type="ECO:0000256" key="14">
    <source>
        <dbReference type="SAM" id="Phobius"/>
    </source>
</evidence>